<dbReference type="SMART" id="SM00448">
    <property type="entry name" value="REC"/>
    <property type="match status" value="1"/>
</dbReference>
<proteinExistence type="predicted"/>
<dbReference type="InterPro" id="IPR001789">
    <property type="entry name" value="Sig_transdc_resp-reg_receiver"/>
</dbReference>
<keyword evidence="5" id="KW-1185">Reference proteome</keyword>
<comment type="caution">
    <text evidence="4">The sequence shown here is derived from an EMBL/GenBank/DDBJ whole genome shotgun (WGS) entry which is preliminary data.</text>
</comment>
<evidence type="ECO:0000259" key="3">
    <source>
        <dbReference type="PROSITE" id="PS50110"/>
    </source>
</evidence>
<sequence length="133" mass="14774">MFNIVVAEDEENLRLLLCEALELQGYQIHAFGNAVDAWKHICKADEPIDLLITDVRMPGEIDGLDLAWLVHRHQPTLPVVLSTGGFDHTKNPGRPYTEILAKPWTLDGLIATCERLLCRPTGATQPLQAAAYC</sequence>
<dbReference type="Gene3D" id="3.40.50.2300">
    <property type="match status" value="1"/>
</dbReference>
<accession>A0A917V1J5</accession>
<keyword evidence="1 2" id="KW-0597">Phosphoprotein</keyword>
<reference evidence="4" key="2">
    <citation type="submission" date="2020-09" db="EMBL/GenBank/DDBJ databases">
        <authorList>
            <person name="Sun Q."/>
            <person name="Ohkuma M."/>
        </authorList>
    </citation>
    <scope>NUCLEOTIDE SEQUENCE</scope>
    <source>
        <strain evidence="4">JCM 30078</strain>
    </source>
</reference>
<reference evidence="4" key="1">
    <citation type="journal article" date="2014" name="Int. J. Syst. Evol. Microbiol.">
        <title>Complete genome sequence of Corynebacterium casei LMG S-19264T (=DSM 44701T), isolated from a smear-ripened cheese.</title>
        <authorList>
            <consortium name="US DOE Joint Genome Institute (JGI-PGF)"/>
            <person name="Walter F."/>
            <person name="Albersmeier A."/>
            <person name="Kalinowski J."/>
            <person name="Ruckert C."/>
        </authorList>
    </citation>
    <scope>NUCLEOTIDE SEQUENCE</scope>
    <source>
        <strain evidence="4">JCM 30078</strain>
    </source>
</reference>
<dbReference type="GO" id="GO:0000160">
    <property type="term" value="P:phosphorelay signal transduction system"/>
    <property type="evidence" value="ECO:0007669"/>
    <property type="project" value="InterPro"/>
</dbReference>
<dbReference type="SUPFAM" id="SSF52172">
    <property type="entry name" value="CheY-like"/>
    <property type="match status" value="1"/>
</dbReference>
<feature type="modified residue" description="4-aspartylphosphate" evidence="2">
    <location>
        <position position="54"/>
    </location>
</feature>
<dbReference type="PROSITE" id="PS50110">
    <property type="entry name" value="RESPONSE_REGULATORY"/>
    <property type="match status" value="1"/>
</dbReference>
<dbReference type="Pfam" id="PF00072">
    <property type="entry name" value="Response_reg"/>
    <property type="match status" value="1"/>
</dbReference>
<evidence type="ECO:0000313" key="4">
    <source>
        <dbReference type="EMBL" id="GGK08970.1"/>
    </source>
</evidence>
<dbReference type="PANTHER" id="PTHR44591:SF3">
    <property type="entry name" value="RESPONSE REGULATORY DOMAIN-CONTAINING PROTEIN"/>
    <property type="match status" value="1"/>
</dbReference>
<gene>
    <name evidence="4" type="ORF">GCM10009304_38850</name>
</gene>
<evidence type="ECO:0000256" key="2">
    <source>
        <dbReference type="PROSITE-ProRule" id="PRU00169"/>
    </source>
</evidence>
<protein>
    <recommendedName>
        <fullName evidence="3">Response regulatory domain-containing protein</fullName>
    </recommendedName>
</protein>
<dbReference type="Proteomes" id="UP000635983">
    <property type="component" value="Unassembled WGS sequence"/>
</dbReference>
<feature type="domain" description="Response regulatory" evidence="3">
    <location>
        <begin position="3"/>
        <end position="117"/>
    </location>
</feature>
<dbReference type="PANTHER" id="PTHR44591">
    <property type="entry name" value="STRESS RESPONSE REGULATOR PROTEIN 1"/>
    <property type="match status" value="1"/>
</dbReference>
<evidence type="ECO:0000313" key="5">
    <source>
        <dbReference type="Proteomes" id="UP000635983"/>
    </source>
</evidence>
<evidence type="ECO:0000256" key="1">
    <source>
        <dbReference type="ARBA" id="ARBA00022553"/>
    </source>
</evidence>
<dbReference type="RefSeq" id="WP_188985755.1">
    <property type="nucleotide sequence ID" value="NZ_BMPO01000011.1"/>
</dbReference>
<name>A0A917V1J5_9PSED</name>
<dbReference type="CDD" id="cd00156">
    <property type="entry name" value="REC"/>
    <property type="match status" value="1"/>
</dbReference>
<dbReference type="AlphaFoldDB" id="A0A917V1J5"/>
<organism evidence="4 5">
    <name type="scientific">Pseudomonas matsuisoli</name>
    <dbReference type="NCBI Taxonomy" id="1515666"/>
    <lineage>
        <taxon>Bacteria</taxon>
        <taxon>Pseudomonadati</taxon>
        <taxon>Pseudomonadota</taxon>
        <taxon>Gammaproteobacteria</taxon>
        <taxon>Pseudomonadales</taxon>
        <taxon>Pseudomonadaceae</taxon>
        <taxon>Pseudomonas</taxon>
    </lineage>
</organism>
<dbReference type="InterPro" id="IPR011006">
    <property type="entry name" value="CheY-like_superfamily"/>
</dbReference>
<dbReference type="EMBL" id="BMPO01000011">
    <property type="protein sequence ID" value="GGK08970.1"/>
    <property type="molecule type" value="Genomic_DNA"/>
</dbReference>
<dbReference type="InterPro" id="IPR050595">
    <property type="entry name" value="Bact_response_regulator"/>
</dbReference>